<dbReference type="InterPro" id="IPR051908">
    <property type="entry name" value="Ribosomal_N-acetyltransferase"/>
</dbReference>
<dbReference type="Pfam" id="PF13302">
    <property type="entry name" value="Acetyltransf_3"/>
    <property type="match status" value="1"/>
</dbReference>
<dbReference type="GO" id="GO:0016746">
    <property type="term" value="F:acyltransferase activity"/>
    <property type="evidence" value="ECO:0007669"/>
    <property type="project" value="UniProtKB-KW"/>
</dbReference>
<keyword evidence="2" id="KW-0012">Acyltransferase</keyword>
<keyword evidence="2" id="KW-0808">Transferase</keyword>
<feature type="domain" description="N-acetyltransferase" evidence="1">
    <location>
        <begin position="25"/>
        <end position="178"/>
    </location>
</feature>
<dbReference type="EMBL" id="JBHTOG010000019">
    <property type="protein sequence ID" value="MFD1431888.1"/>
    <property type="molecule type" value="Genomic_DNA"/>
</dbReference>
<dbReference type="InterPro" id="IPR000182">
    <property type="entry name" value="GNAT_dom"/>
</dbReference>
<dbReference type="InterPro" id="IPR016181">
    <property type="entry name" value="Acyl_CoA_acyltransferase"/>
</dbReference>
<dbReference type="EC" id="2.3.-.-" evidence="2"/>
<evidence type="ECO:0000313" key="2">
    <source>
        <dbReference type="EMBL" id="MFD1431888.1"/>
    </source>
</evidence>
<keyword evidence="3" id="KW-1185">Reference proteome</keyword>
<dbReference type="Gene3D" id="3.40.630.30">
    <property type="match status" value="1"/>
</dbReference>
<sequence length="179" mass="19865">MFSYPINDQLKLALPRPLMDAPILFALIDADRDVLGRWLPWVDALRAPQDETAFLQTVLTHFAQGTSLNTVIWLNDAPAGMISFNGFHELSQSADIGYWLGRQFRGQGVMTQAVRGLCRLGFDEYDLNKITIEAAVDNQASNAVAQHAGFHLDGTLRANELLADGVHDGHVWSLLKSEF</sequence>
<dbReference type="PROSITE" id="PS51186">
    <property type="entry name" value="GNAT"/>
    <property type="match status" value="1"/>
</dbReference>
<name>A0ABW4CPE9_9LACO</name>
<evidence type="ECO:0000259" key="1">
    <source>
        <dbReference type="PROSITE" id="PS51186"/>
    </source>
</evidence>
<comment type="caution">
    <text evidence="2">The sequence shown here is derived from an EMBL/GenBank/DDBJ whole genome shotgun (WGS) entry which is preliminary data.</text>
</comment>
<dbReference type="SUPFAM" id="SSF55729">
    <property type="entry name" value="Acyl-CoA N-acyltransferases (Nat)"/>
    <property type="match status" value="1"/>
</dbReference>
<protein>
    <submittedName>
        <fullName evidence="2">GNAT family N-acetyltransferase</fullName>
        <ecNumber evidence="2">2.3.-.-</ecNumber>
    </submittedName>
</protein>
<dbReference type="PANTHER" id="PTHR43441:SF12">
    <property type="entry name" value="RIBOSOMAL N-ACETYLTRANSFERASE YDAF-RELATED"/>
    <property type="match status" value="1"/>
</dbReference>
<dbReference type="Proteomes" id="UP001597192">
    <property type="component" value="Unassembled WGS sequence"/>
</dbReference>
<organism evidence="2 3">
    <name type="scientific">Lacticaseibacillus yichunensis</name>
    <dbReference type="NCBI Taxonomy" id="2486015"/>
    <lineage>
        <taxon>Bacteria</taxon>
        <taxon>Bacillati</taxon>
        <taxon>Bacillota</taxon>
        <taxon>Bacilli</taxon>
        <taxon>Lactobacillales</taxon>
        <taxon>Lactobacillaceae</taxon>
        <taxon>Lacticaseibacillus</taxon>
    </lineage>
</organism>
<dbReference type="PANTHER" id="PTHR43441">
    <property type="entry name" value="RIBOSOMAL-PROTEIN-SERINE ACETYLTRANSFERASE"/>
    <property type="match status" value="1"/>
</dbReference>
<reference evidence="3" key="1">
    <citation type="journal article" date="2019" name="Int. J. Syst. Evol. Microbiol.">
        <title>The Global Catalogue of Microorganisms (GCM) 10K type strain sequencing project: providing services to taxonomists for standard genome sequencing and annotation.</title>
        <authorList>
            <consortium name="The Broad Institute Genomics Platform"/>
            <consortium name="The Broad Institute Genome Sequencing Center for Infectious Disease"/>
            <person name="Wu L."/>
            <person name="Ma J."/>
        </authorList>
    </citation>
    <scope>NUCLEOTIDE SEQUENCE [LARGE SCALE GENOMIC DNA]</scope>
    <source>
        <strain evidence="3">CCM 8947</strain>
    </source>
</reference>
<gene>
    <name evidence="2" type="ORF">ACFQ47_04240</name>
</gene>
<accession>A0ABW4CPE9</accession>
<dbReference type="RefSeq" id="WP_125697687.1">
    <property type="nucleotide sequence ID" value="NZ_JBHTOG010000019.1"/>
</dbReference>
<proteinExistence type="predicted"/>
<evidence type="ECO:0000313" key="3">
    <source>
        <dbReference type="Proteomes" id="UP001597192"/>
    </source>
</evidence>